<protein>
    <submittedName>
        <fullName evidence="2">Uncharacterized protein</fullName>
    </submittedName>
</protein>
<proteinExistence type="predicted"/>
<organism evidence="2">
    <name type="scientific">Pyricularia oryzae (strain Y34)</name>
    <name type="common">Rice blast fungus</name>
    <name type="synonym">Magnaporthe oryzae</name>
    <dbReference type="NCBI Taxonomy" id="1143189"/>
    <lineage>
        <taxon>Eukaryota</taxon>
        <taxon>Fungi</taxon>
        <taxon>Dikarya</taxon>
        <taxon>Ascomycota</taxon>
        <taxon>Pezizomycotina</taxon>
        <taxon>Sordariomycetes</taxon>
        <taxon>Sordariomycetidae</taxon>
        <taxon>Magnaporthales</taxon>
        <taxon>Pyriculariaceae</taxon>
        <taxon>Pyricularia</taxon>
    </lineage>
</organism>
<sequence length="41" mass="4766">MYNILDEYPTTFQALKSPQPVHKTDSQKTHNYYGHVSTPID</sequence>
<evidence type="ECO:0000313" key="2">
    <source>
        <dbReference type="EMBL" id="ELQ44751.1"/>
    </source>
</evidence>
<feature type="region of interest" description="Disordered" evidence="1">
    <location>
        <begin position="17"/>
        <end position="41"/>
    </location>
</feature>
<gene>
    <name evidence="2" type="ORF">OOU_Y34scaffold00056g1</name>
</gene>
<dbReference type="Proteomes" id="UP000011086">
    <property type="component" value="Unassembled WGS sequence"/>
</dbReference>
<dbReference type="EMBL" id="JH793929">
    <property type="protein sequence ID" value="ELQ44751.1"/>
    <property type="molecule type" value="Genomic_DNA"/>
</dbReference>
<reference evidence="2" key="1">
    <citation type="journal article" date="2012" name="PLoS Genet.">
        <title>Comparative analysis of the genomes of two field isolates of the rice blast fungus Magnaporthe oryzae.</title>
        <authorList>
            <person name="Xue M."/>
            <person name="Yang J."/>
            <person name="Li Z."/>
            <person name="Hu S."/>
            <person name="Yao N."/>
            <person name="Dean R.A."/>
            <person name="Zhao W."/>
            <person name="Shen M."/>
            <person name="Zhang H."/>
            <person name="Li C."/>
            <person name="Liu L."/>
            <person name="Cao L."/>
            <person name="Xu X."/>
            <person name="Xing Y."/>
            <person name="Hsiang T."/>
            <person name="Zhang Z."/>
            <person name="Xu J.R."/>
            <person name="Peng Y.L."/>
        </authorList>
    </citation>
    <scope>NUCLEOTIDE SEQUENCE</scope>
    <source>
        <strain evidence="2">Y34</strain>
    </source>
</reference>
<dbReference type="AlphaFoldDB" id="A0AA97P9X0"/>
<evidence type="ECO:0000256" key="1">
    <source>
        <dbReference type="SAM" id="MobiDB-lite"/>
    </source>
</evidence>
<name>A0AA97P9X0_PYRO3</name>
<accession>A0AA97P9X0</accession>